<proteinExistence type="inferred from homology"/>
<sequence>MLSIFPSRSRRRGAAAVLRLAAGLLACGGALLAGPLPASAQAAAAPAAPQPSAAPIPAAPAPAPAARPAGLTLSQALAAARENSDVQQARQELAGARADVLSADHAPLPNLVTKAGSIDLQHGPGPGNVFTRKRIDKSIGIDWTWERGGKRALRKQAAESAANAAEADVEDTQVQQLQMALSAYYDLLAAQDRLTEVGAIEQSLADVARMADRRVQAGDLSAQDASRTRIEAERARAETRAAEQARDDAALALAQVTGRTGSSLQAVDTPWPSPADDKAPTPADLAALAEGRADVRAALARAQAAQAALDGANALRKSDWTVGASIDHFPGTSTRQVELRLQMPLQWGYQYQGEIGRAQADYAKAQDALDNTRRLAVLDLQRLRQTQDNAARRAADYDQGVLPRARQVADSAELAYRKGAIALTDLLDAQRTLRATLLDALAARADYAKARGAWLLRTRPQVLTSTP</sequence>
<dbReference type="InterPro" id="IPR010131">
    <property type="entry name" value="MdtP/NodT-like"/>
</dbReference>
<dbReference type="InterPro" id="IPR003423">
    <property type="entry name" value="OMP_efflux"/>
</dbReference>
<dbReference type="RefSeq" id="WP_175518400.1">
    <property type="nucleotide sequence ID" value="NZ_FONX01000002.1"/>
</dbReference>
<evidence type="ECO:0000313" key="5">
    <source>
        <dbReference type="Proteomes" id="UP000199119"/>
    </source>
</evidence>
<evidence type="ECO:0000256" key="1">
    <source>
        <dbReference type="ARBA" id="ARBA00007613"/>
    </source>
</evidence>
<dbReference type="EMBL" id="FONX01000002">
    <property type="protein sequence ID" value="SFE43273.1"/>
    <property type="molecule type" value="Genomic_DNA"/>
</dbReference>
<dbReference type="PANTHER" id="PTHR30203">
    <property type="entry name" value="OUTER MEMBRANE CATION EFFLUX PROTEIN"/>
    <property type="match status" value="1"/>
</dbReference>
<evidence type="ECO:0000313" key="4">
    <source>
        <dbReference type="EMBL" id="SFE43273.1"/>
    </source>
</evidence>
<dbReference type="SUPFAM" id="SSF56954">
    <property type="entry name" value="Outer membrane efflux proteins (OEP)"/>
    <property type="match status" value="1"/>
</dbReference>
<organism evidence="4 5">
    <name type="scientific">Paracidovorax wautersii</name>
    <dbReference type="NCBI Taxonomy" id="1177982"/>
    <lineage>
        <taxon>Bacteria</taxon>
        <taxon>Pseudomonadati</taxon>
        <taxon>Pseudomonadota</taxon>
        <taxon>Betaproteobacteria</taxon>
        <taxon>Burkholderiales</taxon>
        <taxon>Comamonadaceae</taxon>
        <taxon>Paracidovorax</taxon>
    </lineage>
</organism>
<dbReference type="GO" id="GO:0015562">
    <property type="term" value="F:efflux transmembrane transporter activity"/>
    <property type="evidence" value="ECO:0007669"/>
    <property type="project" value="InterPro"/>
</dbReference>
<dbReference type="Pfam" id="PF02321">
    <property type="entry name" value="OEP"/>
    <property type="match status" value="1"/>
</dbReference>
<feature type="chain" id="PRO_5011733035" evidence="3">
    <location>
        <begin position="41"/>
        <end position="467"/>
    </location>
</feature>
<dbReference type="Proteomes" id="UP000199119">
    <property type="component" value="Unassembled WGS sequence"/>
</dbReference>
<evidence type="ECO:0000256" key="2">
    <source>
        <dbReference type="SAM" id="MobiDB-lite"/>
    </source>
</evidence>
<feature type="signal peptide" evidence="3">
    <location>
        <begin position="1"/>
        <end position="40"/>
    </location>
</feature>
<dbReference type="STRING" id="1177982.SAMN04489711_10223"/>
<gene>
    <name evidence="4" type="ORF">SAMN04489711_10223</name>
</gene>
<evidence type="ECO:0000256" key="3">
    <source>
        <dbReference type="SAM" id="SignalP"/>
    </source>
</evidence>
<name>A0A1I2AJZ8_9BURK</name>
<protein>
    <submittedName>
        <fullName evidence="4">Outer membrane protein, cobalt-zinc-cadmium efflux system</fullName>
    </submittedName>
</protein>
<accession>A0A1I2AJZ8</accession>
<keyword evidence="3" id="KW-0732">Signal</keyword>
<dbReference type="AlphaFoldDB" id="A0A1I2AJZ8"/>
<dbReference type="PANTHER" id="PTHR30203:SF30">
    <property type="entry name" value="OUTER MEMBRANE PROTEIN-RELATED"/>
    <property type="match status" value="1"/>
</dbReference>
<keyword evidence="5" id="KW-1185">Reference proteome</keyword>
<reference evidence="5" key="1">
    <citation type="submission" date="2016-10" db="EMBL/GenBank/DDBJ databases">
        <authorList>
            <person name="Varghese N."/>
            <person name="Submissions S."/>
        </authorList>
    </citation>
    <scope>NUCLEOTIDE SEQUENCE [LARGE SCALE GENOMIC DNA]</scope>
    <source>
        <strain evidence="5">DSM 27981</strain>
    </source>
</reference>
<dbReference type="Gene3D" id="1.20.1600.10">
    <property type="entry name" value="Outer membrane efflux proteins (OEP)"/>
    <property type="match status" value="1"/>
</dbReference>
<comment type="similarity">
    <text evidence="1">Belongs to the outer membrane factor (OMF) (TC 1.B.17) family.</text>
</comment>
<feature type="region of interest" description="Disordered" evidence="2">
    <location>
        <begin position="261"/>
        <end position="281"/>
    </location>
</feature>